<keyword evidence="2" id="KW-0288">FMN</keyword>
<dbReference type="InterPro" id="IPR023932">
    <property type="entry name" value="CE1759_FMN_reduct"/>
</dbReference>
<dbReference type="InterPro" id="IPR029039">
    <property type="entry name" value="Flavoprotein-like_sf"/>
</dbReference>
<evidence type="ECO:0000256" key="3">
    <source>
        <dbReference type="ARBA" id="ARBA00023002"/>
    </source>
</evidence>
<proteinExistence type="predicted"/>
<dbReference type="SUPFAM" id="SSF52218">
    <property type="entry name" value="Flavoproteins"/>
    <property type="match status" value="1"/>
</dbReference>
<dbReference type="RefSeq" id="WP_110481842.1">
    <property type="nucleotide sequence ID" value="NZ_CP024988.1"/>
</dbReference>
<keyword evidence="3 6" id="KW-0560">Oxidoreductase</keyword>
<name>A0A2Z3YUG0_9CORY</name>
<evidence type="ECO:0000259" key="5">
    <source>
        <dbReference type="Pfam" id="PF03358"/>
    </source>
</evidence>
<dbReference type="Proteomes" id="UP000247696">
    <property type="component" value="Chromosome"/>
</dbReference>
<evidence type="ECO:0000256" key="2">
    <source>
        <dbReference type="ARBA" id="ARBA00022643"/>
    </source>
</evidence>
<keyword evidence="7" id="KW-1185">Reference proteome</keyword>
<organism evidence="6 7">
    <name type="scientific">Corynebacterium provencense</name>
    <dbReference type="NCBI Taxonomy" id="1737425"/>
    <lineage>
        <taxon>Bacteria</taxon>
        <taxon>Bacillati</taxon>
        <taxon>Actinomycetota</taxon>
        <taxon>Actinomycetes</taxon>
        <taxon>Mycobacteriales</taxon>
        <taxon>Corynebacteriaceae</taxon>
        <taxon>Corynebacterium</taxon>
    </lineage>
</organism>
<feature type="domain" description="NADPH-dependent FMN reductase-like" evidence="5">
    <location>
        <begin position="4"/>
        <end position="148"/>
    </location>
</feature>
<dbReference type="STRING" id="1737425.GCA_900049755_02786"/>
<evidence type="ECO:0000313" key="6">
    <source>
        <dbReference type="EMBL" id="AWT26840.1"/>
    </source>
</evidence>
<dbReference type="AlphaFoldDB" id="A0A2Z3YUG0"/>
<dbReference type="OrthoDB" id="1643408at2"/>
<dbReference type="EMBL" id="CP024988">
    <property type="protein sequence ID" value="AWT26840.1"/>
    <property type="molecule type" value="Genomic_DNA"/>
</dbReference>
<dbReference type="InterPro" id="IPR005025">
    <property type="entry name" value="FMN_Rdtase-like_dom"/>
</dbReference>
<evidence type="ECO:0000313" key="7">
    <source>
        <dbReference type="Proteomes" id="UP000247696"/>
    </source>
</evidence>
<dbReference type="KEGG" id="cpre:Csp1_20790"/>
<evidence type="ECO:0000256" key="1">
    <source>
        <dbReference type="ARBA" id="ARBA00022630"/>
    </source>
</evidence>
<reference evidence="7" key="1">
    <citation type="submission" date="2017-11" db="EMBL/GenBank/DDBJ databases">
        <title>Otitis media/interna in a cat caused by the recently described species Corynebacterium provencense.</title>
        <authorList>
            <person name="Kittl S."/>
            <person name="Brodard I."/>
            <person name="Rychener L."/>
            <person name="Jores J."/>
            <person name="Roosje P."/>
            <person name="Gobeli Brawand S."/>
        </authorList>
    </citation>
    <scope>NUCLEOTIDE SEQUENCE [LARGE SCALE GENOMIC DNA]</scope>
    <source>
        <strain evidence="7">17KM38</strain>
    </source>
</reference>
<dbReference type="PANTHER" id="PTHR43408:SF2">
    <property type="entry name" value="FMN REDUCTASE (NADPH)"/>
    <property type="match status" value="1"/>
</dbReference>
<evidence type="ECO:0000256" key="4">
    <source>
        <dbReference type="SAM" id="MobiDB-lite"/>
    </source>
</evidence>
<feature type="region of interest" description="Disordered" evidence="4">
    <location>
        <begin position="187"/>
        <end position="218"/>
    </location>
</feature>
<dbReference type="GO" id="GO:0052873">
    <property type="term" value="F:FMN reductase (NADPH) activity"/>
    <property type="evidence" value="ECO:0007669"/>
    <property type="project" value="UniProtKB-EC"/>
</dbReference>
<gene>
    <name evidence="6" type="primary">msuE</name>
    <name evidence="6" type="ORF">Csp1_20790</name>
</gene>
<keyword evidence="1" id="KW-0285">Flavoprotein</keyword>
<dbReference type="Pfam" id="PF03358">
    <property type="entry name" value="FMN_red"/>
    <property type="match status" value="1"/>
</dbReference>
<sequence>MKNLVIVNAGLGDPSTTRQVAERVGDAVVRRVTAAGEGLEVRRIDLRDLAADLATYMTTYIPSEALDRARRTVSAADGLIVATPVFQGSYSGLFKMFFDTLEMRSLEEVPVTMVATAGTARHSMVLDYAVRPLLSFLHALVLPTGVFADTAEFGADSGLSARIERAAGELARQLTVVRGVRGFTGDSGVPDGAASAGKPRDSRPVAGEELQGDGWADFRVPEGGFASLLAGHSGS</sequence>
<accession>A0A2Z3YUG0</accession>
<dbReference type="EC" id="1.5.1.38" evidence="6"/>
<dbReference type="InterPro" id="IPR051814">
    <property type="entry name" value="NAD(P)H-dep_FMN_reductase"/>
</dbReference>
<protein>
    <submittedName>
        <fullName evidence="6">FMN reductase (NADPH)</fullName>
        <ecNumber evidence="6">1.5.1.38</ecNumber>
    </submittedName>
</protein>
<dbReference type="NCBIfam" id="TIGR04037">
    <property type="entry name" value="LLM_duo_CE1759"/>
    <property type="match status" value="1"/>
</dbReference>
<dbReference type="PANTHER" id="PTHR43408">
    <property type="entry name" value="FMN REDUCTASE (NADPH)"/>
    <property type="match status" value="1"/>
</dbReference>
<dbReference type="Gene3D" id="3.40.50.360">
    <property type="match status" value="1"/>
</dbReference>